<evidence type="ECO:0000313" key="1">
    <source>
        <dbReference type="EMBL" id="KAI3747478.1"/>
    </source>
</evidence>
<accession>A0ACB9DLX8</accession>
<dbReference type="EMBL" id="CM042049">
    <property type="protein sequence ID" value="KAI3747478.1"/>
    <property type="molecule type" value="Genomic_DNA"/>
</dbReference>
<comment type="caution">
    <text evidence="1">The sequence shown here is derived from an EMBL/GenBank/DDBJ whole genome shotgun (WGS) entry which is preliminary data.</text>
</comment>
<reference evidence="2" key="1">
    <citation type="journal article" date="2022" name="Mol. Ecol. Resour.">
        <title>The genomes of chicory, endive, great burdock and yacon provide insights into Asteraceae palaeo-polyploidization history and plant inulin production.</title>
        <authorList>
            <person name="Fan W."/>
            <person name="Wang S."/>
            <person name="Wang H."/>
            <person name="Wang A."/>
            <person name="Jiang F."/>
            <person name="Liu H."/>
            <person name="Zhao H."/>
            <person name="Xu D."/>
            <person name="Zhang Y."/>
        </authorList>
    </citation>
    <scope>NUCLEOTIDE SEQUENCE [LARGE SCALE GENOMIC DNA]</scope>
    <source>
        <strain evidence="2">cv. Niubang</strain>
    </source>
</reference>
<gene>
    <name evidence="1" type="ORF">L6452_09936</name>
</gene>
<reference evidence="1 2" key="2">
    <citation type="journal article" date="2022" name="Mol. Ecol. Resour.">
        <title>The genomes of chicory, endive, great burdock and yacon provide insights into Asteraceae paleo-polyploidization history and plant inulin production.</title>
        <authorList>
            <person name="Fan W."/>
            <person name="Wang S."/>
            <person name="Wang H."/>
            <person name="Wang A."/>
            <person name="Jiang F."/>
            <person name="Liu H."/>
            <person name="Zhao H."/>
            <person name="Xu D."/>
            <person name="Zhang Y."/>
        </authorList>
    </citation>
    <scope>NUCLEOTIDE SEQUENCE [LARGE SCALE GENOMIC DNA]</scope>
    <source>
        <strain evidence="2">cv. Niubang</strain>
    </source>
</reference>
<organism evidence="1 2">
    <name type="scientific">Arctium lappa</name>
    <name type="common">Greater burdock</name>
    <name type="synonym">Lappa major</name>
    <dbReference type="NCBI Taxonomy" id="4217"/>
    <lineage>
        <taxon>Eukaryota</taxon>
        <taxon>Viridiplantae</taxon>
        <taxon>Streptophyta</taxon>
        <taxon>Embryophyta</taxon>
        <taxon>Tracheophyta</taxon>
        <taxon>Spermatophyta</taxon>
        <taxon>Magnoliopsida</taxon>
        <taxon>eudicotyledons</taxon>
        <taxon>Gunneridae</taxon>
        <taxon>Pentapetalae</taxon>
        <taxon>asterids</taxon>
        <taxon>campanulids</taxon>
        <taxon>Asterales</taxon>
        <taxon>Asteraceae</taxon>
        <taxon>Carduoideae</taxon>
        <taxon>Cardueae</taxon>
        <taxon>Arctiinae</taxon>
        <taxon>Arctium</taxon>
    </lineage>
</organism>
<sequence length="102" mass="12020">MPPVGRLHIVSPPHYVTAPWLPKRAPNYPALDHMKQPSPLLIAFSIKIRRKNPKDDHKLPSYPILLRSIRRTIKRHLSCLRSNISSTTIANIFFFFFFFFFF</sequence>
<protein>
    <submittedName>
        <fullName evidence="1">Uncharacterized protein</fullName>
    </submittedName>
</protein>
<proteinExistence type="predicted"/>
<evidence type="ECO:0000313" key="2">
    <source>
        <dbReference type="Proteomes" id="UP001055879"/>
    </source>
</evidence>
<dbReference type="Proteomes" id="UP001055879">
    <property type="component" value="Linkage Group LG03"/>
</dbReference>
<name>A0ACB9DLX8_ARCLA</name>
<keyword evidence="2" id="KW-1185">Reference proteome</keyword>